<proteinExistence type="predicted"/>
<name>A0A1C3NVW6_9ACTN</name>
<keyword evidence="2" id="KW-1185">Reference proteome</keyword>
<reference evidence="2" key="1">
    <citation type="submission" date="2016-02" db="EMBL/GenBank/DDBJ databases">
        <authorList>
            <person name="Wibberg D."/>
        </authorList>
    </citation>
    <scope>NUCLEOTIDE SEQUENCE [LARGE SCALE GENOMIC DNA]</scope>
</reference>
<dbReference type="EMBL" id="FLUV01000645">
    <property type="protein sequence ID" value="SBW20008.1"/>
    <property type="molecule type" value="Genomic_DNA"/>
</dbReference>
<evidence type="ECO:0008006" key="3">
    <source>
        <dbReference type="Google" id="ProtNLM"/>
    </source>
</evidence>
<sequence length="344" mass="39242">MGGVRSWRDEWRVHHLTAEYRACSAPKKVRHFHLCCPSVWLKESYWTGSQSDRTCEKDRVLTLSNVRPKMDLRSGSYNDVLERVERSLDVRFDRTTMVRKRRSIGLLSNKDTWVRVEVRSPEKITGQGWNGTETSSVLHGVARPKWRQSVSWNDPEQDLIWRADETDFIADRPVKPGGILTTDPDLSEEWWATLRLSLTALSEHSTTRLATPHTERITQARIDLTISRVFGDKIDTTVDQWTAAHADLNWANLTAPACMLLDWEDWGMAPRGLDAANLWVNSLAIPDLASRVYREYREELESKSGKIMMLFLCADIVGAPPSYSGPLHEPALQAVGTLVKDLQF</sequence>
<protein>
    <recommendedName>
        <fullName evidence="3">Aminoglycoside phosphotransferase domain-containing protein</fullName>
    </recommendedName>
</protein>
<evidence type="ECO:0000313" key="2">
    <source>
        <dbReference type="Proteomes" id="UP000199013"/>
    </source>
</evidence>
<organism evidence="1 2">
    <name type="scientific">Candidatus Protofrankia californiensis</name>
    <dbReference type="NCBI Taxonomy" id="1839754"/>
    <lineage>
        <taxon>Bacteria</taxon>
        <taxon>Bacillati</taxon>
        <taxon>Actinomycetota</taxon>
        <taxon>Actinomycetes</taxon>
        <taxon>Frankiales</taxon>
        <taxon>Frankiaceae</taxon>
        <taxon>Protofrankia</taxon>
    </lineage>
</organism>
<gene>
    <name evidence="1" type="ORF">FDG2_1562</name>
</gene>
<dbReference type="AlphaFoldDB" id="A0A1C3NVW6"/>
<evidence type="ECO:0000313" key="1">
    <source>
        <dbReference type="EMBL" id="SBW20008.1"/>
    </source>
</evidence>
<accession>A0A1C3NVW6</accession>
<dbReference type="Proteomes" id="UP000199013">
    <property type="component" value="Unassembled WGS sequence"/>
</dbReference>